<accession>A0AC60PSB8</accession>
<protein>
    <submittedName>
        <fullName evidence="1">Uncharacterized protein</fullName>
    </submittedName>
</protein>
<name>A0AC60PSB8_IXOPE</name>
<organism evidence="1 2">
    <name type="scientific">Ixodes persulcatus</name>
    <name type="common">Taiga tick</name>
    <dbReference type="NCBI Taxonomy" id="34615"/>
    <lineage>
        <taxon>Eukaryota</taxon>
        <taxon>Metazoa</taxon>
        <taxon>Ecdysozoa</taxon>
        <taxon>Arthropoda</taxon>
        <taxon>Chelicerata</taxon>
        <taxon>Arachnida</taxon>
        <taxon>Acari</taxon>
        <taxon>Parasitiformes</taxon>
        <taxon>Ixodida</taxon>
        <taxon>Ixodoidea</taxon>
        <taxon>Ixodidae</taxon>
        <taxon>Ixodinae</taxon>
        <taxon>Ixodes</taxon>
    </lineage>
</organism>
<dbReference type="Proteomes" id="UP000805193">
    <property type="component" value="Unassembled WGS sequence"/>
</dbReference>
<evidence type="ECO:0000313" key="1">
    <source>
        <dbReference type="EMBL" id="KAG0423538.1"/>
    </source>
</evidence>
<gene>
    <name evidence="1" type="ORF">HPB47_000686</name>
</gene>
<sequence length="267" mass="28895">MTHRATAVPRSEPWFLESGSFYFDWASSLGPDASTPVDPSATIVHEGSFSHVCYYTASSDPANLPVFGVDVRLCTHVIMGFVLVNPAGNLESLQGRRLPGPAGVLCVGEDGARRAPSEAHAFGGRRNVDFVNLMTYDLHIFKWYTPLTGHNSPLFSRSDELGYFATLNVQSSTELWTSMGMPKSKIMVGIPTYGLSWVLLNAQSAGVGSVAVGQSKEGDGFVSYPKTRWILAQNFSGTMTFSLNSDDWQGTCGHGAFPLQKSILEAT</sequence>
<evidence type="ECO:0000313" key="2">
    <source>
        <dbReference type="Proteomes" id="UP000805193"/>
    </source>
</evidence>
<keyword evidence="2" id="KW-1185">Reference proteome</keyword>
<comment type="caution">
    <text evidence="1">The sequence shown here is derived from an EMBL/GenBank/DDBJ whole genome shotgun (WGS) entry which is preliminary data.</text>
</comment>
<proteinExistence type="predicted"/>
<reference evidence="1 2" key="1">
    <citation type="journal article" date="2020" name="Cell">
        <title>Large-Scale Comparative Analyses of Tick Genomes Elucidate Their Genetic Diversity and Vector Capacities.</title>
        <authorList>
            <consortium name="Tick Genome and Microbiome Consortium (TIGMIC)"/>
            <person name="Jia N."/>
            <person name="Wang J."/>
            <person name="Shi W."/>
            <person name="Du L."/>
            <person name="Sun Y."/>
            <person name="Zhan W."/>
            <person name="Jiang J.F."/>
            <person name="Wang Q."/>
            <person name="Zhang B."/>
            <person name="Ji P."/>
            <person name="Bell-Sakyi L."/>
            <person name="Cui X.M."/>
            <person name="Yuan T.T."/>
            <person name="Jiang B.G."/>
            <person name="Yang W.F."/>
            <person name="Lam T.T."/>
            <person name="Chang Q.C."/>
            <person name="Ding S.J."/>
            <person name="Wang X.J."/>
            <person name="Zhu J.G."/>
            <person name="Ruan X.D."/>
            <person name="Zhao L."/>
            <person name="Wei J.T."/>
            <person name="Ye R.Z."/>
            <person name="Que T.C."/>
            <person name="Du C.H."/>
            <person name="Zhou Y.H."/>
            <person name="Cheng J.X."/>
            <person name="Dai P.F."/>
            <person name="Guo W.B."/>
            <person name="Han X.H."/>
            <person name="Huang E.J."/>
            <person name="Li L.F."/>
            <person name="Wei W."/>
            <person name="Gao Y.C."/>
            <person name="Liu J.Z."/>
            <person name="Shao H.Z."/>
            <person name="Wang X."/>
            <person name="Wang C.C."/>
            <person name="Yang T.C."/>
            <person name="Huo Q.B."/>
            <person name="Li W."/>
            <person name="Chen H.Y."/>
            <person name="Chen S.E."/>
            <person name="Zhou L.G."/>
            <person name="Ni X.B."/>
            <person name="Tian J.H."/>
            <person name="Sheng Y."/>
            <person name="Liu T."/>
            <person name="Pan Y.S."/>
            <person name="Xia L.Y."/>
            <person name="Li J."/>
            <person name="Zhao F."/>
            <person name="Cao W.C."/>
        </authorList>
    </citation>
    <scope>NUCLEOTIDE SEQUENCE [LARGE SCALE GENOMIC DNA]</scope>
    <source>
        <strain evidence="1">Iper-2018</strain>
    </source>
</reference>
<dbReference type="EMBL" id="JABSTQ010010089">
    <property type="protein sequence ID" value="KAG0423538.1"/>
    <property type="molecule type" value="Genomic_DNA"/>
</dbReference>